<dbReference type="InterPro" id="IPR013173">
    <property type="entry name" value="DNA_primase_DnaG_DnaB-bd_dom"/>
</dbReference>
<dbReference type="GO" id="GO:1990077">
    <property type="term" value="C:primosome complex"/>
    <property type="evidence" value="ECO:0007669"/>
    <property type="project" value="UniProtKB-KW"/>
</dbReference>
<protein>
    <recommendedName>
        <fullName evidence="2">DNA primase DnaG DnaB-binding domain-containing protein</fullName>
    </recommendedName>
</protein>
<dbReference type="Pfam" id="PF08278">
    <property type="entry name" value="DnaG_DnaB_bind"/>
    <property type="match status" value="1"/>
</dbReference>
<name>A0A0F3IGI3_9GAMM</name>
<evidence type="ECO:0000259" key="2">
    <source>
        <dbReference type="SMART" id="SM00766"/>
    </source>
</evidence>
<dbReference type="Gene3D" id="1.10.860.10">
    <property type="entry name" value="DNAb Helicase, Chain A"/>
    <property type="match status" value="1"/>
</dbReference>
<dbReference type="GO" id="GO:0006269">
    <property type="term" value="P:DNA replication, synthesis of primer"/>
    <property type="evidence" value="ECO:0007669"/>
    <property type="project" value="UniProtKB-KW"/>
</dbReference>
<sequence length="125" mass="14470">MAMLIQYPQLQKILRQHPVDLAEFEFSGAEKFKEIFNHIVTLRSDSPAILLEDYRGHSDELIIKQLAALVIDVPAEGLEAEFMGAIDKLLAESRDYRFKRLSNKLEKTGLNEEEKKEFTRLSMMK</sequence>
<evidence type="ECO:0000313" key="4">
    <source>
        <dbReference type="Proteomes" id="UP000033684"/>
    </source>
</evidence>
<dbReference type="AlphaFoldDB" id="A0A0F3IGI3"/>
<dbReference type="InterPro" id="IPR016136">
    <property type="entry name" value="DNA_helicase_N/primase_C"/>
</dbReference>
<evidence type="ECO:0000256" key="1">
    <source>
        <dbReference type="ARBA" id="ARBA00022515"/>
    </source>
</evidence>
<feature type="domain" description="DNA primase DnaG DnaB-binding" evidence="2">
    <location>
        <begin position="1"/>
        <end position="122"/>
    </location>
</feature>
<evidence type="ECO:0000313" key="3">
    <source>
        <dbReference type="EMBL" id="KJV05807.1"/>
    </source>
</evidence>
<dbReference type="SUPFAM" id="SSF117023">
    <property type="entry name" value="DNA primase DnaG, C-terminal domain"/>
    <property type="match status" value="1"/>
</dbReference>
<keyword evidence="4" id="KW-1185">Reference proteome</keyword>
<gene>
    <name evidence="3" type="ORF">VZ94_15410</name>
</gene>
<reference evidence="4" key="1">
    <citation type="submission" date="2015-03" db="EMBL/GenBank/DDBJ databases">
        <title>Draft genome sequence of a novel methanotroph (Sn10-6) isolated from flooded ricefield rhizosphere in India.</title>
        <authorList>
            <person name="Pandit P.S."/>
            <person name="Pore S.D."/>
            <person name="Arora P."/>
            <person name="Kapse N.G."/>
            <person name="Dhakephalkar P.K."/>
            <person name="Rahalkar M.C."/>
        </authorList>
    </citation>
    <scope>NUCLEOTIDE SEQUENCE [LARGE SCALE GENOMIC DNA]</scope>
    <source>
        <strain evidence="4">Sn10-6</strain>
    </source>
</reference>
<dbReference type="SMART" id="SM00766">
    <property type="entry name" value="DnaG_DnaB_bind"/>
    <property type="match status" value="1"/>
</dbReference>
<dbReference type="Proteomes" id="UP000033684">
    <property type="component" value="Unassembled WGS sequence"/>
</dbReference>
<accession>A0A0F3IGI3</accession>
<keyword evidence="1" id="KW-0639">Primosome</keyword>
<comment type="caution">
    <text evidence="3">The sequence shown here is derived from an EMBL/GenBank/DDBJ whole genome shotgun (WGS) entry which is preliminary data.</text>
</comment>
<dbReference type="EMBL" id="LAJX01000169">
    <property type="protein sequence ID" value="KJV05807.1"/>
    <property type="molecule type" value="Genomic_DNA"/>
</dbReference>
<proteinExistence type="predicted"/>
<organism evidence="3 4">
    <name type="scientific">Methylocucumis oryzae</name>
    <dbReference type="NCBI Taxonomy" id="1632867"/>
    <lineage>
        <taxon>Bacteria</taxon>
        <taxon>Pseudomonadati</taxon>
        <taxon>Pseudomonadota</taxon>
        <taxon>Gammaproteobacteria</taxon>
        <taxon>Methylococcales</taxon>
        <taxon>Methylococcaceae</taxon>
        <taxon>Methylocucumis</taxon>
    </lineage>
</organism>
<reference evidence="3 4" key="2">
    <citation type="journal article" date="2016" name="Microb. Ecol.">
        <title>Genome Characteristics of a Novel Type I Methanotroph (Sn10-6) Isolated from a Flooded Indian Rice Field.</title>
        <authorList>
            <person name="Rahalkar M.C."/>
            <person name="Pandit P.S."/>
            <person name="Dhakephalkar P.K."/>
            <person name="Pore S."/>
            <person name="Arora P."/>
            <person name="Kapse N."/>
        </authorList>
    </citation>
    <scope>NUCLEOTIDE SEQUENCE [LARGE SCALE GENOMIC DNA]</scope>
    <source>
        <strain evidence="3 4">Sn10-6</strain>
    </source>
</reference>